<dbReference type="RefSeq" id="WP_136549227.1">
    <property type="nucleotide sequence ID" value="NZ_CP031093.1"/>
</dbReference>
<dbReference type="InterPro" id="IPR001117">
    <property type="entry name" value="Cu-oxidase_2nd"/>
</dbReference>
<dbReference type="AlphaFoldDB" id="A0A4V1D8V5"/>
<evidence type="ECO:0000256" key="3">
    <source>
        <dbReference type="ARBA" id="ARBA00023008"/>
    </source>
</evidence>
<evidence type="ECO:0000313" key="8">
    <source>
        <dbReference type="Proteomes" id="UP000298049"/>
    </source>
</evidence>
<dbReference type="PANTHER" id="PTHR11709:SF394">
    <property type="entry name" value="FI03373P-RELATED"/>
    <property type="match status" value="1"/>
</dbReference>
<dbReference type="OrthoDB" id="9757546at2"/>
<dbReference type="InterPro" id="IPR006311">
    <property type="entry name" value="TAT_signal"/>
</dbReference>
<name>A0A4V1D8V5_9ALTE</name>
<dbReference type="Proteomes" id="UP000298049">
    <property type="component" value="Chromosome"/>
</dbReference>
<dbReference type="PROSITE" id="PS51318">
    <property type="entry name" value="TAT"/>
    <property type="match status" value="1"/>
</dbReference>
<dbReference type="InterPro" id="IPR045087">
    <property type="entry name" value="Cu-oxidase_fam"/>
</dbReference>
<dbReference type="EMBL" id="CP031093">
    <property type="protein sequence ID" value="QCF26510.1"/>
    <property type="molecule type" value="Genomic_DNA"/>
</dbReference>
<evidence type="ECO:0000256" key="2">
    <source>
        <dbReference type="ARBA" id="ARBA00023002"/>
    </source>
</evidence>
<dbReference type="PANTHER" id="PTHR11709">
    <property type="entry name" value="MULTI-COPPER OXIDASE"/>
    <property type="match status" value="1"/>
</dbReference>
<feature type="domain" description="Plastocyanin-like" evidence="4">
    <location>
        <begin position="256"/>
        <end position="350"/>
    </location>
</feature>
<dbReference type="Pfam" id="PF07732">
    <property type="entry name" value="Cu-oxidase_3"/>
    <property type="match status" value="1"/>
</dbReference>
<dbReference type="InterPro" id="IPR006376">
    <property type="entry name" value="Cu-R_CopA"/>
</dbReference>
<accession>A0A4V1D8V5</accession>
<keyword evidence="8" id="KW-1185">Reference proteome</keyword>
<keyword evidence="1" id="KW-0479">Metal-binding</keyword>
<keyword evidence="3" id="KW-0186">Copper</keyword>
<dbReference type="CDD" id="cd13874">
    <property type="entry name" value="CuRO_2_CopA"/>
    <property type="match status" value="1"/>
</dbReference>
<evidence type="ECO:0000256" key="1">
    <source>
        <dbReference type="ARBA" id="ARBA00022723"/>
    </source>
</evidence>
<dbReference type="InterPro" id="IPR002355">
    <property type="entry name" value="Cu_oxidase_Cu_BS"/>
</dbReference>
<evidence type="ECO:0000313" key="7">
    <source>
        <dbReference type="EMBL" id="QCF26510.1"/>
    </source>
</evidence>
<dbReference type="NCBIfam" id="TIGR01480">
    <property type="entry name" value="copper_res_A"/>
    <property type="match status" value="1"/>
</dbReference>
<evidence type="ECO:0000259" key="5">
    <source>
        <dbReference type="Pfam" id="PF07731"/>
    </source>
</evidence>
<feature type="domain" description="Plastocyanin-like" evidence="6">
    <location>
        <begin position="65"/>
        <end position="172"/>
    </location>
</feature>
<dbReference type="InterPro" id="IPR034279">
    <property type="entry name" value="CuRO_3_CopA"/>
</dbReference>
<dbReference type="Pfam" id="PF07731">
    <property type="entry name" value="Cu-oxidase_2"/>
    <property type="match status" value="1"/>
</dbReference>
<dbReference type="Gene3D" id="2.60.40.420">
    <property type="entry name" value="Cupredoxins - blue copper proteins"/>
    <property type="match status" value="3"/>
</dbReference>
<evidence type="ECO:0000259" key="4">
    <source>
        <dbReference type="Pfam" id="PF00394"/>
    </source>
</evidence>
<sequence length="592" mass="67190">MSGRNSLSRRQFLGGMAGGLFVTGLSATLPLPAWALTSPRNIHQGVTRYPAKSYFDLKFSYSPLVINGKKGRATAINGTVPAPLIRWREGDEVTMDVTNNMEGTEHASIHWHGILVPFRMDGVPGVNFDGIQPGETYRYNFRVQQAGTYWYHSHSRFQEQTGAYGPLIIDPKDGEPFHYDREHVIVLSDWAFEDPETIFRNIMLDPEYYIYYQRTVFDYLNRIQEEGFAEANAELLPFRKMNMSPRDLSNVTGSIYTYLMNGHSPDMNWTGQFDPGETVRLRIINASSMSHFDVRIPGLDMTVVMKDGKVVKPVGCHEFRIGVAETYDVLIRPAGDKAYTIFAESLDRSGFTRGTLTPAEGMTAAVPKQRPVPDRTLKDIGMGMMKGNYFGGMSDEMMHKMHQKRLDMQNPDIDGPKGPMPFMPDENNPDVAMTVMDPKQRMDDPGVGLGNDGWKVLTYKDLRSAEPQPYSPVVDRELTINVTANMGRGIFALDGKKYTEHPGPYLFRHNERLRLYLVNHTMMEHPMHLHGMWMQLENGGENDDIPFVHTYLLKPGEVASFRITPIEKGDWAFHCHLLYHMEAGMFQVIRVA</sequence>
<dbReference type="GO" id="GO:0005507">
    <property type="term" value="F:copper ion binding"/>
    <property type="evidence" value="ECO:0007669"/>
    <property type="project" value="InterPro"/>
</dbReference>
<dbReference type="InterPro" id="IPR034282">
    <property type="entry name" value="CuRO_2_CopA"/>
</dbReference>
<dbReference type="GO" id="GO:0016491">
    <property type="term" value="F:oxidoreductase activity"/>
    <property type="evidence" value="ECO:0007669"/>
    <property type="project" value="UniProtKB-KW"/>
</dbReference>
<dbReference type="CDD" id="cd13896">
    <property type="entry name" value="CuRO_3_CopA"/>
    <property type="match status" value="1"/>
</dbReference>
<feature type="domain" description="Plastocyanin-like" evidence="5">
    <location>
        <begin position="480"/>
        <end position="591"/>
    </location>
</feature>
<dbReference type="GO" id="GO:0042597">
    <property type="term" value="C:periplasmic space"/>
    <property type="evidence" value="ECO:0007669"/>
    <property type="project" value="InterPro"/>
</dbReference>
<dbReference type="SUPFAM" id="SSF49503">
    <property type="entry name" value="Cupredoxins"/>
    <property type="match status" value="3"/>
</dbReference>
<protein>
    <submittedName>
        <fullName evidence="7">Copper resistance system multicopper oxidase</fullName>
    </submittedName>
</protein>
<gene>
    <name evidence="7" type="ORF">soil367_11485</name>
</gene>
<dbReference type="KEGG" id="hmi:soil367_11485"/>
<dbReference type="PROSITE" id="PS00080">
    <property type="entry name" value="MULTICOPPER_OXIDASE2"/>
    <property type="match status" value="1"/>
</dbReference>
<evidence type="ECO:0000259" key="6">
    <source>
        <dbReference type="Pfam" id="PF07732"/>
    </source>
</evidence>
<dbReference type="InterPro" id="IPR008972">
    <property type="entry name" value="Cupredoxin"/>
</dbReference>
<reference evidence="7 8" key="1">
    <citation type="submission" date="2018-07" db="EMBL/GenBank/DDBJ databases">
        <title>Marsedoiliclastica nanhaica gen. nov. sp. nov., a novel marine hydrocarbonoclastic bacterium isolated from an in-situ enriched hydrocarbon-degrading consortium in deep-sea sediment.</title>
        <authorList>
            <person name="Dong C."/>
            <person name="Ma T."/>
            <person name="Liu R."/>
            <person name="Shao Z."/>
        </authorList>
    </citation>
    <scope>NUCLEOTIDE SEQUENCE [LARGE SCALE GENOMIC DNA]</scope>
    <source>
        <strain evidence="8">soil36-7</strain>
    </source>
</reference>
<dbReference type="InterPro" id="IPR011706">
    <property type="entry name" value="Cu-oxidase_C"/>
</dbReference>
<dbReference type="Pfam" id="PF00394">
    <property type="entry name" value="Cu-oxidase"/>
    <property type="match status" value="1"/>
</dbReference>
<proteinExistence type="predicted"/>
<organism evidence="7 8">
    <name type="scientific">Hydrocarboniclastica marina</name>
    <dbReference type="NCBI Taxonomy" id="2259620"/>
    <lineage>
        <taxon>Bacteria</taxon>
        <taxon>Pseudomonadati</taxon>
        <taxon>Pseudomonadota</taxon>
        <taxon>Gammaproteobacteria</taxon>
        <taxon>Alteromonadales</taxon>
        <taxon>Alteromonadaceae</taxon>
        <taxon>Hydrocarboniclastica</taxon>
    </lineage>
</organism>
<keyword evidence="2" id="KW-0560">Oxidoreductase</keyword>
<dbReference type="InterPro" id="IPR011707">
    <property type="entry name" value="Cu-oxidase-like_N"/>
</dbReference>